<proteinExistence type="predicted"/>
<name>A0ABP0IXJ5_9DINO</name>
<dbReference type="Proteomes" id="UP001642464">
    <property type="component" value="Unassembled WGS sequence"/>
</dbReference>
<keyword evidence="3" id="KW-1185">Reference proteome</keyword>
<sequence length="541" mass="59463">MSKYLSTPGVADKIPSINGPVLKAVPPNSRKGFYLQPWHLNFSENAKCGKFPSNVAMRLHLPSFLNRGFEGDREPLEVRFDQPDLELFSVMYVDGHTKGVCIQAIFGLLAHCAVEPHEVEEDPQFCAVVASFKYLRANFSHQSSEECFFYEALSLANRTAEKQKPGLLDAELKMHCKSASSEFDYKKLSFILEARGVLQEQQIERAQSAGIEAEADADSSGALSAKLEPWLQSTLGGLNQGIRRSDNESIIGYVNYVAAGVVSSFKQHFALQQVTGLCHSNPRTFLAVLVLPNRAGDLRSTAKSEKAEHDDSEDEEQAKTEGDEGRCLAVSEMIKLPKGDAKYGGDGKKWAVASVAHSGCETLFCANLVAHRMYGLARSGDLKIAGFPRFEEAISELKGMQSMQAPSYEVCVTLSDGTLIIKQLVLDMWTQKHPDFSAECTELLTAHNSEFNPKNIQSGGEVQEGTTTVELPSKQLCVQGTKSKSDFEKEHASTGNALTFGSKMDLAKLRTAKNLVVAWRLKLFGCASSIRLAHVFSLPWH</sequence>
<dbReference type="EMBL" id="CAXAMM010005324">
    <property type="protein sequence ID" value="CAK9006824.1"/>
    <property type="molecule type" value="Genomic_DNA"/>
</dbReference>
<organism evidence="2 3">
    <name type="scientific">Durusdinium trenchii</name>
    <dbReference type="NCBI Taxonomy" id="1381693"/>
    <lineage>
        <taxon>Eukaryota</taxon>
        <taxon>Sar</taxon>
        <taxon>Alveolata</taxon>
        <taxon>Dinophyceae</taxon>
        <taxon>Suessiales</taxon>
        <taxon>Symbiodiniaceae</taxon>
        <taxon>Durusdinium</taxon>
    </lineage>
</organism>
<feature type="compositionally biased region" description="Basic and acidic residues" evidence="1">
    <location>
        <begin position="300"/>
        <end position="309"/>
    </location>
</feature>
<gene>
    <name evidence="2" type="ORF">SCF082_LOCUS9194</name>
</gene>
<reference evidence="2 3" key="1">
    <citation type="submission" date="2024-02" db="EMBL/GenBank/DDBJ databases">
        <authorList>
            <person name="Chen Y."/>
            <person name="Shah S."/>
            <person name="Dougan E. K."/>
            <person name="Thang M."/>
            <person name="Chan C."/>
        </authorList>
    </citation>
    <scope>NUCLEOTIDE SEQUENCE [LARGE SCALE GENOMIC DNA]</scope>
</reference>
<protein>
    <submittedName>
        <fullName evidence="2">Uncharacterized protein</fullName>
    </submittedName>
</protein>
<feature type="region of interest" description="Disordered" evidence="1">
    <location>
        <begin position="300"/>
        <end position="324"/>
    </location>
</feature>
<evidence type="ECO:0000313" key="3">
    <source>
        <dbReference type="Proteomes" id="UP001642464"/>
    </source>
</evidence>
<evidence type="ECO:0000313" key="2">
    <source>
        <dbReference type="EMBL" id="CAK9006824.1"/>
    </source>
</evidence>
<comment type="caution">
    <text evidence="2">The sequence shown here is derived from an EMBL/GenBank/DDBJ whole genome shotgun (WGS) entry which is preliminary data.</text>
</comment>
<evidence type="ECO:0000256" key="1">
    <source>
        <dbReference type="SAM" id="MobiDB-lite"/>
    </source>
</evidence>
<accession>A0ABP0IXJ5</accession>